<dbReference type="HOGENOM" id="CLU_808377_0_0_7"/>
<feature type="signal peptide" evidence="1">
    <location>
        <begin position="1"/>
        <end position="18"/>
    </location>
</feature>
<protein>
    <submittedName>
        <fullName evidence="2">Exported protein</fullName>
    </submittedName>
</protein>
<dbReference type="KEGG" id="bmx:BMS_1996"/>
<dbReference type="OrthoDB" id="9907014at2"/>
<dbReference type="STRING" id="862908.BMS_1996"/>
<organism evidence="2 3">
    <name type="scientific">Halobacteriovorax marinus (strain ATCC BAA-682 / DSM 15412 / SJ)</name>
    <name type="common">Bacteriovorax marinus</name>
    <dbReference type="NCBI Taxonomy" id="862908"/>
    <lineage>
        <taxon>Bacteria</taxon>
        <taxon>Pseudomonadati</taxon>
        <taxon>Bdellovibrionota</taxon>
        <taxon>Bacteriovoracia</taxon>
        <taxon>Bacteriovoracales</taxon>
        <taxon>Halobacteriovoraceae</taxon>
        <taxon>Halobacteriovorax</taxon>
    </lineage>
</organism>
<dbReference type="Proteomes" id="UP000008963">
    <property type="component" value="Chromosome"/>
</dbReference>
<keyword evidence="1" id="KW-0732">Signal</keyword>
<proteinExistence type="predicted"/>
<reference evidence="3" key="1">
    <citation type="journal article" date="2013" name="ISME J.">
        <title>A small predatory core genome in the divergent marine Bacteriovorax marinus SJ and the terrestrial Bdellovibrio bacteriovorus.</title>
        <authorList>
            <person name="Crossman L.C."/>
            <person name="Chen H."/>
            <person name="Cerdeno-Tarraga A.M."/>
            <person name="Brooks K."/>
            <person name="Quail M.A."/>
            <person name="Pineiro S.A."/>
            <person name="Hobley L."/>
            <person name="Sockett R.E."/>
            <person name="Bentley S.D."/>
            <person name="Parkhill J."/>
            <person name="Williams H.N."/>
            <person name="Stine O.C."/>
        </authorList>
    </citation>
    <scope>NUCLEOTIDE SEQUENCE [LARGE SCALE GENOMIC DNA]</scope>
    <source>
        <strain evidence="3">ATCC BAA-682 / DSM 15412 / SJ</strain>
    </source>
</reference>
<dbReference type="EMBL" id="FQ312005">
    <property type="protein sequence ID" value="CBW26809.1"/>
    <property type="molecule type" value="Genomic_DNA"/>
</dbReference>
<feature type="chain" id="PRO_5003154431" evidence="1">
    <location>
        <begin position="19"/>
        <end position="343"/>
    </location>
</feature>
<evidence type="ECO:0000313" key="2">
    <source>
        <dbReference type="EMBL" id="CBW26809.1"/>
    </source>
</evidence>
<dbReference type="PATRIC" id="fig|862908.3.peg.1895"/>
<dbReference type="AlphaFoldDB" id="E1X2P1"/>
<gene>
    <name evidence="2" type="ordered locus">BMS_1996</name>
</gene>
<dbReference type="RefSeq" id="WP_014244588.1">
    <property type="nucleotide sequence ID" value="NC_016620.1"/>
</dbReference>
<sequence>MKTLFLSLLLLCSFSINARGNFVDYSESFDVFQLVDGISQWREGTPKEYRTYYEEKFSLSSADKEMLEIYKALREKYHKAYPKAQGSIFSEVSLSADILSRTFASYKTLDRSLLTLKKKKLIEVEDIKTLVKIYKHFKKNISTIVRESSLLAQEAKRLESILKKSKVTNNIKKLDRFFDLPTNRIVGGRIKLVWWPQTDRPSIDFQAGRVILRMNPIKHAKLIDEEFLTQMLIHSLIISQGKTNKENFSKVFLENCSKIKDKDLAKDLWFEVPLIEALSKYYLPAAKLKKKFNPYTVKAESPWVDVYSKYLFGLVQYSVKNRVKFDRQFIATSANYCQNLLNL</sequence>
<accession>E1X2P1</accession>
<evidence type="ECO:0000256" key="1">
    <source>
        <dbReference type="SAM" id="SignalP"/>
    </source>
</evidence>
<dbReference type="eggNOG" id="ENOG502ZNGA">
    <property type="taxonomic scope" value="Bacteria"/>
</dbReference>
<name>E1X2P1_HALMS</name>
<evidence type="ECO:0000313" key="3">
    <source>
        <dbReference type="Proteomes" id="UP000008963"/>
    </source>
</evidence>
<keyword evidence="3" id="KW-1185">Reference proteome</keyword>